<name>A0A8K0IBG4_COCNU</name>
<feature type="domain" description="Glycosyl transferase family 1" evidence="4">
    <location>
        <begin position="377"/>
        <end position="491"/>
    </location>
</feature>
<feature type="transmembrane region" description="Helical" evidence="3">
    <location>
        <begin position="46"/>
        <end position="67"/>
    </location>
</feature>
<feature type="region of interest" description="Disordered" evidence="2">
    <location>
        <begin position="921"/>
        <end position="970"/>
    </location>
</feature>
<gene>
    <name evidence="5" type="ORF">COCNU_06G003450</name>
</gene>
<proteinExistence type="predicted"/>
<dbReference type="PANTHER" id="PTHR46635">
    <property type="entry name" value="GLYCOSYL TRANSFERASE FAMILY 1 PROTEIN"/>
    <property type="match status" value="1"/>
</dbReference>
<dbReference type="SUPFAM" id="SSF53756">
    <property type="entry name" value="UDP-Glycosyltransferase/glycogen phosphorylase"/>
    <property type="match status" value="1"/>
</dbReference>
<dbReference type="EMBL" id="CM017877">
    <property type="protein sequence ID" value="KAG1346516.1"/>
    <property type="molecule type" value="Genomic_DNA"/>
</dbReference>
<feature type="compositionally biased region" description="Basic and acidic residues" evidence="2">
    <location>
        <begin position="957"/>
        <end position="970"/>
    </location>
</feature>
<feature type="compositionally biased region" description="Basic residues" evidence="2">
    <location>
        <begin position="940"/>
        <end position="949"/>
    </location>
</feature>
<evidence type="ECO:0000256" key="2">
    <source>
        <dbReference type="SAM" id="MobiDB-lite"/>
    </source>
</evidence>
<evidence type="ECO:0000259" key="4">
    <source>
        <dbReference type="Pfam" id="PF00534"/>
    </source>
</evidence>
<dbReference type="OrthoDB" id="1592604at2759"/>
<dbReference type="Pfam" id="PF00534">
    <property type="entry name" value="Glycos_transf_1"/>
    <property type="match status" value="1"/>
</dbReference>
<evidence type="ECO:0000256" key="1">
    <source>
        <dbReference type="ARBA" id="ARBA00022676"/>
    </source>
</evidence>
<dbReference type="Proteomes" id="UP000797356">
    <property type="component" value="Chromosome 6"/>
</dbReference>
<keyword evidence="1" id="KW-0328">Glycosyltransferase</keyword>
<dbReference type="PANTHER" id="PTHR46635:SF1">
    <property type="entry name" value="GLYCOSYL TRANSFERASE FAMILY 1 PROTEIN"/>
    <property type="match status" value="1"/>
</dbReference>
<reference evidence="5" key="1">
    <citation type="journal article" date="2017" name="Gigascience">
        <title>The genome draft of coconut (Cocos nucifera).</title>
        <authorList>
            <person name="Xiao Y."/>
            <person name="Xu P."/>
            <person name="Fan H."/>
            <person name="Baudouin L."/>
            <person name="Xia W."/>
            <person name="Bocs S."/>
            <person name="Xu J."/>
            <person name="Li Q."/>
            <person name="Guo A."/>
            <person name="Zhou L."/>
            <person name="Li J."/>
            <person name="Wu Y."/>
            <person name="Ma Z."/>
            <person name="Armero A."/>
            <person name="Issali A.E."/>
            <person name="Liu N."/>
            <person name="Peng M."/>
            <person name="Yang Y."/>
        </authorList>
    </citation>
    <scope>NUCLEOTIDE SEQUENCE</scope>
    <source>
        <tissue evidence="5">Spear leaf of Hainan Tall coconut</tissue>
    </source>
</reference>
<organism evidence="5 6">
    <name type="scientific">Cocos nucifera</name>
    <name type="common">Coconut palm</name>
    <dbReference type="NCBI Taxonomy" id="13894"/>
    <lineage>
        <taxon>Eukaryota</taxon>
        <taxon>Viridiplantae</taxon>
        <taxon>Streptophyta</taxon>
        <taxon>Embryophyta</taxon>
        <taxon>Tracheophyta</taxon>
        <taxon>Spermatophyta</taxon>
        <taxon>Magnoliopsida</taxon>
        <taxon>Liliopsida</taxon>
        <taxon>Arecaceae</taxon>
        <taxon>Arecoideae</taxon>
        <taxon>Cocoseae</taxon>
        <taxon>Attaleinae</taxon>
        <taxon>Cocos</taxon>
    </lineage>
</organism>
<keyword evidence="6" id="KW-1185">Reference proteome</keyword>
<accession>A0A8K0IBG4</accession>
<dbReference type="InterPro" id="IPR001296">
    <property type="entry name" value="Glyco_trans_1"/>
</dbReference>
<keyword evidence="3" id="KW-0472">Membrane</keyword>
<evidence type="ECO:0000313" key="6">
    <source>
        <dbReference type="Proteomes" id="UP000797356"/>
    </source>
</evidence>
<protein>
    <recommendedName>
        <fullName evidence="4">Glycosyl transferase family 1 domain-containing protein</fullName>
    </recommendedName>
</protein>
<keyword evidence="1" id="KW-0808">Transferase</keyword>
<keyword evidence="3" id="KW-1133">Transmembrane helix</keyword>
<sequence length="970" mass="111533">MGSLETGIAPKRAPLLRWSPSAGVRSFFHRPRSRLARFLLFEKVDYIQWICTVAAFFFVVVFFQAFLPGPVMEKSGGLDLNNGDRDPGILAGIRGLDFGEGIRFMPSTLLEKFERERREANLSLMALERPVKRVGLLKPRLALVVADLSPDALQLQMLSIAAALKEIGYDIEVFSFEEGPALVGWRAIGIPVYFLPIDTKPEITVDWFDYNGILVNSLEAKPVLSCWCWIQEPFKSIPVIWTIQERSLALRVSQYATNGQVQLINDWKHVFSRATALVFPTHLLLMMYSEFDSGNYFVIPGSPAEALGADEFFAIHSDHDLRVNMGYGSADFLIAIVSSQFTYSGMWLEQALILQALAPLLKEFLPVKTSHSMLKVLILSGNLTSAYKMALETIALKVGYPTGIVQHVGFDEHTNSFLGIADLVIYGSFLEEPCFPRVLMQAMNLGKLIIAPDLGMIRKYVDDRVNGYLFPKKNVGMLTQIVLQVVSNGKLSLLAQKIASIGKMHARNLMATESIQGYALLLENILTFPSEISSPKDAKEIPLILKEEWQWHLFENIADTNNLGRSFRSENILDKLEEQWSQSQMENSANTTLKFDEAFSSTAWEEEKRIEMFNARMRLEEEELKDRSDQPHGTWEEVYRNVKRADRARNALHERDDRELERTGQPLCIYEPYFGEGTWPFLHQTSLYRGVSLASLSKKAETALLESIEAKRHGDTLYFWVRMDKDPRNPLQLDFWTFCDVINAGNCRFAVSEALQRMYGVRHDLNSLPQMPNDGHSWSVMYSWALPTSSFLEFIMFSRMFVDTLDAQMYEEHHQSGHCYLSVSKDRHCYSRVLELLVNIWAYHSARRMVYVNPETGEMQEQHKLNSRKGHMWIRWFSYATLKSLDEDLAEESDSDPPDRRWLWPSTGEVFWHGVYDRERNTRQQQKERRKQQNRDKIQRIKRRARQKTLGKYIKPSPEETRDLNATRAL</sequence>
<keyword evidence="3" id="KW-0812">Transmembrane</keyword>
<dbReference type="GO" id="GO:0016757">
    <property type="term" value="F:glycosyltransferase activity"/>
    <property type="evidence" value="ECO:0007669"/>
    <property type="project" value="UniProtKB-KW"/>
</dbReference>
<comment type="caution">
    <text evidence="5">The sequence shown here is derived from an EMBL/GenBank/DDBJ whole genome shotgun (WGS) entry which is preliminary data.</text>
</comment>
<dbReference type="AlphaFoldDB" id="A0A8K0IBG4"/>
<feature type="compositionally biased region" description="Basic and acidic residues" evidence="2">
    <location>
        <begin position="921"/>
        <end position="939"/>
    </location>
</feature>
<evidence type="ECO:0000256" key="3">
    <source>
        <dbReference type="SAM" id="Phobius"/>
    </source>
</evidence>
<reference evidence="5" key="2">
    <citation type="submission" date="2019-07" db="EMBL/GenBank/DDBJ databases">
        <authorList>
            <person name="Yang Y."/>
            <person name="Bocs S."/>
            <person name="Baudouin L."/>
        </authorList>
    </citation>
    <scope>NUCLEOTIDE SEQUENCE</scope>
    <source>
        <tissue evidence="5">Spear leaf of Hainan Tall coconut</tissue>
    </source>
</reference>
<evidence type="ECO:0000313" key="5">
    <source>
        <dbReference type="EMBL" id="KAG1346516.1"/>
    </source>
</evidence>
<dbReference type="Gene3D" id="3.40.50.2000">
    <property type="entry name" value="Glycogen Phosphorylase B"/>
    <property type="match status" value="1"/>
</dbReference>